<evidence type="ECO:0000313" key="3">
    <source>
        <dbReference type="Proteomes" id="UP000664034"/>
    </source>
</evidence>
<protein>
    <recommendedName>
        <fullName evidence="1">DUF6970 domain-containing protein</fullName>
    </recommendedName>
</protein>
<dbReference type="Proteomes" id="UP000664034">
    <property type="component" value="Unassembled WGS sequence"/>
</dbReference>
<comment type="caution">
    <text evidence="2">The sequence shown here is derived from an EMBL/GenBank/DDBJ whole genome shotgun (WGS) entry which is preliminary data.</text>
</comment>
<dbReference type="EMBL" id="JAFMYV010000004">
    <property type="protein sequence ID" value="MBO0936812.1"/>
    <property type="molecule type" value="Genomic_DNA"/>
</dbReference>
<dbReference type="InterPro" id="IPR054243">
    <property type="entry name" value="DUF6970"/>
</dbReference>
<reference evidence="2" key="1">
    <citation type="submission" date="2021-03" db="EMBL/GenBank/DDBJ databases">
        <title>Fibrella sp. HMF5335 genome sequencing and assembly.</title>
        <authorList>
            <person name="Kang H."/>
            <person name="Kim H."/>
            <person name="Bae S."/>
            <person name="Joh K."/>
        </authorList>
    </citation>
    <scope>NUCLEOTIDE SEQUENCE</scope>
    <source>
        <strain evidence="2">HMF5335</strain>
    </source>
</reference>
<organism evidence="2 3">
    <name type="scientific">Fibrella rubiginis</name>
    <dbReference type="NCBI Taxonomy" id="2817060"/>
    <lineage>
        <taxon>Bacteria</taxon>
        <taxon>Pseudomonadati</taxon>
        <taxon>Bacteroidota</taxon>
        <taxon>Cytophagia</taxon>
        <taxon>Cytophagales</taxon>
        <taxon>Spirosomataceae</taxon>
        <taxon>Fibrella</taxon>
    </lineage>
</organism>
<name>A0A939GI01_9BACT</name>
<dbReference type="AlphaFoldDB" id="A0A939GI01"/>
<evidence type="ECO:0000259" key="1">
    <source>
        <dbReference type="Pfam" id="PF22311"/>
    </source>
</evidence>
<accession>A0A939GI01</accession>
<proteinExistence type="predicted"/>
<evidence type="ECO:0000313" key="2">
    <source>
        <dbReference type="EMBL" id="MBO0936812.1"/>
    </source>
</evidence>
<gene>
    <name evidence="2" type="ORF">J2I47_09680</name>
</gene>
<keyword evidence="3" id="KW-1185">Reference proteome</keyword>
<feature type="domain" description="DUF6970" evidence="1">
    <location>
        <begin position="7"/>
        <end position="83"/>
    </location>
</feature>
<dbReference type="Pfam" id="PF22311">
    <property type="entry name" value="DUF6970"/>
    <property type="match status" value="1"/>
</dbReference>
<sequence>MLDRIEQMKKNPVGNPPQRVWQYTYKGQVVYYIPPQCCDMPSVLLNANCETICSPDGGFAGSGDGKCADFFQTRTNEKLIWQDDRKQ</sequence>